<accession>A0A8J8P8F4</accession>
<protein>
    <submittedName>
        <fullName evidence="1">Uncharacterized protein</fullName>
    </submittedName>
</protein>
<dbReference type="EMBL" id="RRYP01000263">
    <property type="protein sequence ID" value="TNV87715.1"/>
    <property type="molecule type" value="Genomic_DNA"/>
</dbReference>
<evidence type="ECO:0000313" key="1">
    <source>
        <dbReference type="EMBL" id="TNV87715.1"/>
    </source>
</evidence>
<keyword evidence="2" id="KW-1185">Reference proteome</keyword>
<evidence type="ECO:0000313" key="2">
    <source>
        <dbReference type="Proteomes" id="UP000785679"/>
    </source>
</evidence>
<proteinExistence type="predicted"/>
<gene>
    <name evidence="1" type="ORF">FGO68_gene6198</name>
</gene>
<organism evidence="1 2">
    <name type="scientific">Halteria grandinella</name>
    <dbReference type="NCBI Taxonomy" id="5974"/>
    <lineage>
        <taxon>Eukaryota</taxon>
        <taxon>Sar</taxon>
        <taxon>Alveolata</taxon>
        <taxon>Ciliophora</taxon>
        <taxon>Intramacronucleata</taxon>
        <taxon>Spirotrichea</taxon>
        <taxon>Stichotrichia</taxon>
        <taxon>Sporadotrichida</taxon>
        <taxon>Halteriidae</taxon>
        <taxon>Halteria</taxon>
    </lineage>
</organism>
<name>A0A8J8P8F4_HALGN</name>
<dbReference type="AlphaFoldDB" id="A0A8J8P8F4"/>
<dbReference type="Proteomes" id="UP000785679">
    <property type="component" value="Unassembled WGS sequence"/>
</dbReference>
<sequence length="86" mass="10494">MNPLYPYLVLKISRNESYTSLEKRSMKKDGSSLKSSIFCWWKEVRLCCWKAFSSLHCLRHISQQYLCFPRDIIIKFINDQRQIYFY</sequence>
<reference evidence="1" key="1">
    <citation type="submission" date="2019-06" db="EMBL/GenBank/DDBJ databases">
        <authorList>
            <person name="Zheng W."/>
        </authorList>
    </citation>
    <scope>NUCLEOTIDE SEQUENCE</scope>
    <source>
        <strain evidence="1">QDHG01</strain>
    </source>
</reference>
<comment type="caution">
    <text evidence="1">The sequence shown here is derived from an EMBL/GenBank/DDBJ whole genome shotgun (WGS) entry which is preliminary data.</text>
</comment>